<dbReference type="STRING" id="1306861.A0A4U6XFZ8"/>
<feature type="region of interest" description="Disordered" evidence="1">
    <location>
        <begin position="1"/>
        <end position="94"/>
    </location>
</feature>
<feature type="compositionally biased region" description="Low complexity" evidence="1">
    <location>
        <begin position="60"/>
        <end position="75"/>
    </location>
</feature>
<protein>
    <submittedName>
        <fullName evidence="5">Uncharacterized protein</fullName>
    </submittedName>
</protein>
<evidence type="ECO:0000259" key="2">
    <source>
        <dbReference type="Pfam" id="PF14611"/>
    </source>
</evidence>
<dbReference type="EMBL" id="PJEX01000140">
    <property type="protein sequence ID" value="TKW54393.1"/>
    <property type="molecule type" value="Genomic_DNA"/>
</dbReference>
<dbReference type="OrthoDB" id="5392646at2759"/>
<dbReference type="Pfam" id="PF20778">
    <property type="entry name" value="SLS1_C"/>
    <property type="match status" value="1"/>
</dbReference>
<evidence type="ECO:0000313" key="6">
    <source>
        <dbReference type="Proteomes" id="UP000310108"/>
    </source>
</evidence>
<reference evidence="5 6" key="1">
    <citation type="journal article" date="2019" name="PLoS ONE">
        <title>Comparative genome analysis indicates high evolutionary potential of pathogenicity genes in Colletotrichum tanaceti.</title>
        <authorList>
            <person name="Lelwala R.V."/>
            <person name="Korhonen P.K."/>
            <person name="Young N.D."/>
            <person name="Scott J.B."/>
            <person name="Ades P.A."/>
            <person name="Gasser R.B."/>
            <person name="Taylor P.W.J."/>
        </authorList>
    </citation>
    <scope>NUCLEOTIDE SEQUENCE [LARGE SCALE GENOMIC DNA]</scope>
    <source>
        <strain evidence="5">BRIP57314</strain>
    </source>
</reference>
<dbReference type="Pfam" id="PF14611">
    <property type="entry name" value="KH_SLS1_1"/>
    <property type="match status" value="1"/>
</dbReference>
<accession>A0A4U6XFZ8</accession>
<feature type="domain" description="SLS1 C-terminal" evidence="4">
    <location>
        <begin position="457"/>
        <end position="756"/>
    </location>
</feature>
<dbReference type="GO" id="GO:0005743">
    <property type="term" value="C:mitochondrial inner membrane"/>
    <property type="evidence" value="ECO:0007669"/>
    <property type="project" value="InterPro"/>
</dbReference>
<evidence type="ECO:0000313" key="5">
    <source>
        <dbReference type="EMBL" id="TKW54393.1"/>
    </source>
</evidence>
<gene>
    <name evidence="5" type="ORF">CTA1_4047</name>
</gene>
<feature type="region of interest" description="Disordered" evidence="1">
    <location>
        <begin position="795"/>
        <end position="847"/>
    </location>
</feature>
<feature type="domain" description="SLS1 first KH" evidence="2">
    <location>
        <begin position="303"/>
        <end position="357"/>
    </location>
</feature>
<keyword evidence="6" id="KW-1185">Reference proteome</keyword>
<evidence type="ECO:0000259" key="3">
    <source>
        <dbReference type="Pfam" id="PF20776"/>
    </source>
</evidence>
<evidence type="ECO:0000259" key="4">
    <source>
        <dbReference type="Pfam" id="PF20778"/>
    </source>
</evidence>
<dbReference type="Proteomes" id="UP000310108">
    <property type="component" value="Unassembled WGS sequence"/>
</dbReference>
<name>A0A4U6XFZ8_9PEZI</name>
<dbReference type="InterPro" id="IPR032741">
    <property type="entry name" value="Sls1_KH-1"/>
</dbReference>
<feature type="domain" description="SLS1 N-terminal" evidence="3">
    <location>
        <begin position="182"/>
        <end position="285"/>
    </location>
</feature>
<proteinExistence type="predicted"/>
<dbReference type="AlphaFoldDB" id="A0A4U6XFZ8"/>
<evidence type="ECO:0000256" key="1">
    <source>
        <dbReference type="SAM" id="MobiDB-lite"/>
    </source>
</evidence>
<organism evidence="5 6">
    <name type="scientific">Colletotrichum tanaceti</name>
    <dbReference type="NCBI Taxonomy" id="1306861"/>
    <lineage>
        <taxon>Eukaryota</taxon>
        <taxon>Fungi</taxon>
        <taxon>Dikarya</taxon>
        <taxon>Ascomycota</taxon>
        <taxon>Pezizomycotina</taxon>
        <taxon>Sordariomycetes</taxon>
        <taxon>Hypocreomycetidae</taxon>
        <taxon>Glomerellales</taxon>
        <taxon>Glomerellaceae</taxon>
        <taxon>Colletotrichum</taxon>
        <taxon>Colletotrichum destructivum species complex</taxon>
    </lineage>
</organism>
<sequence length="847" mass="93031">MISRAAPLRIPPFRAGSFQQRLSSTSRLSPASDDKTDVVSSENSAKPPPAESSISKDESPQAQAQPSPPSQFAASEDGAPSRTDPAAAAAAAAGKPIKRDGPLVSRYYVGMDPADRRERRRVGHGSVYLQSESLNASMLGQEARTIVMREMGGKIKPVKGLRVEELAVPEFDIKKFIEADEKDFTMETALANVDDIRPTDPIVLRSEFDGLLEVLMNGFTVAQLRAYVARETAKAQTAAAEEKAPQYDWARDETLWTPFQRPEVVGSPKERLALTIMIEAWRLNIREMLDSMGSFSAKVDDKFCVLLARDHARLDAIRDAYLDEGESIELADSRVSITATKAKTETILKKLDDAAQAVVTSHVEAAWLSNCDSRSALLRRLGHLTSTFITYNTKTRILHISRFKDGAAGENDAAEQLEHVVTRLLYTAFHPRDASISLAYDPKDDAGTLVLELGGEEKLPWKHRLTQWSRYVTPVGRVSPPESTPRLKARDVLSHSLQRPAQDADSPWSKQYTSTMASFGQILHENKNRFSLAAAAEAKNHFFSPTSPHPTSLAALSKALPTTTVQPIQTNIVLGFHLHPSLRKMEDLPRHLELRLTLPEELPKGPLAWDACKKDLVAVLGQSSTDVAYPSEPVDLRLSQSLLSSMSPAALDTSPFREYTETAKLDLVAGRLRPPPEIELTNLPSIRGGGLVDGTAKYVFSGLEMRRTLNVEYEGHKLHYTGVEAGLHGGRRSELVLEAQPNDEDVGDGSEEHFAERYLSVAADLVKGRAFQWLGERDVAREFDDVVVADDVEAQQEVPEPSGLRVDVEQSSTAEETGVNPSADGEQERDAVSLQEGEAEAQEKDGI</sequence>
<dbReference type="InterPro" id="IPR048400">
    <property type="entry name" value="SLS1_N"/>
</dbReference>
<comment type="caution">
    <text evidence="5">The sequence shown here is derived from an EMBL/GenBank/DDBJ whole genome shotgun (WGS) entry which is preliminary data.</text>
</comment>
<feature type="compositionally biased region" description="Polar residues" evidence="1">
    <location>
        <begin position="17"/>
        <end position="29"/>
    </location>
</feature>
<dbReference type="Pfam" id="PF20776">
    <property type="entry name" value="SLS1_N"/>
    <property type="match status" value="1"/>
</dbReference>
<dbReference type="InterPro" id="IPR048401">
    <property type="entry name" value="SLS1_C"/>
</dbReference>